<dbReference type="EMBL" id="CAJHUC010000819">
    <property type="protein sequence ID" value="CAD7698387.1"/>
    <property type="molecule type" value="Genomic_DNA"/>
</dbReference>
<dbReference type="GO" id="GO:0008270">
    <property type="term" value="F:zinc ion binding"/>
    <property type="evidence" value="ECO:0007669"/>
    <property type="project" value="UniProtKB-KW"/>
</dbReference>
<dbReference type="SUPFAM" id="SSF57756">
    <property type="entry name" value="Retrovirus zinc finger-like domains"/>
    <property type="match status" value="1"/>
</dbReference>
<comment type="caution">
    <text evidence="4">The sequence shown here is derived from an EMBL/GenBank/DDBJ whole genome shotgun (WGS) entry which is preliminary data.</text>
</comment>
<feature type="compositionally biased region" description="Polar residues" evidence="2">
    <location>
        <begin position="147"/>
        <end position="156"/>
    </location>
</feature>
<dbReference type="InterPro" id="IPR036875">
    <property type="entry name" value="Znf_CCHC_sf"/>
</dbReference>
<reference evidence="4" key="1">
    <citation type="submission" date="2020-12" db="EMBL/GenBank/DDBJ databases">
        <authorList>
            <person name="Iha C."/>
        </authorList>
    </citation>
    <scope>NUCLEOTIDE SEQUENCE</scope>
</reference>
<gene>
    <name evidence="4" type="ORF">OSTQU699_LOCUS3748</name>
</gene>
<feature type="compositionally biased region" description="Polar residues" evidence="2">
    <location>
        <begin position="175"/>
        <end position="184"/>
    </location>
</feature>
<feature type="compositionally biased region" description="Basic residues" evidence="2">
    <location>
        <begin position="187"/>
        <end position="202"/>
    </location>
</feature>
<protein>
    <recommendedName>
        <fullName evidence="3">CCHC-type domain-containing protein</fullName>
    </recommendedName>
</protein>
<proteinExistence type="predicted"/>
<dbReference type="GO" id="GO:0003676">
    <property type="term" value="F:nucleic acid binding"/>
    <property type="evidence" value="ECO:0007669"/>
    <property type="project" value="InterPro"/>
</dbReference>
<feature type="compositionally biased region" description="Basic and acidic residues" evidence="2">
    <location>
        <begin position="89"/>
        <end position="120"/>
    </location>
</feature>
<sequence length="202" mass="22925">MAPCMCRAEGGCERDYHWADKPLQRCYVCFQLGHLCCLSAPKKMKPSCYNCGESGHLGDDCQRTKTPKLCAERSGKGMDAVVDDYDTDRFSGRGRWEKDSRSPYGNEPRRRPSYYDRISQDPRASWSKNDHASLPSSRDSYHRDRSNSLGRWNSAPQGWVSGSSGGHRSSGLDSRPSQRYSADSRSGHHARKHNSSHRRTYE</sequence>
<keyword evidence="1" id="KW-0862">Zinc</keyword>
<feature type="compositionally biased region" description="Low complexity" evidence="2">
    <location>
        <begin position="158"/>
        <end position="171"/>
    </location>
</feature>
<dbReference type="PROSITE" id="PS50158">
    <property type="entry name" value="ZF_CCHC"/>
    <property type="match status" value="1"/>
</dbReference>
<dbReference type="Proteomes" id="UP000708148">
    <property type="component" value="Unassembled WGS sequence"/>
</dbReference>
<dbReference type="InterPro" id="IPR001878">
    <property type="entry name" value="Znf_CCHC"/>
</dbReference>
<name>A0A8S1IWX1_9CHLO</name>
<keyword evidence="5" id="KW-1185">Reference proteome</keyword>
<feature type="domain" description="CCHC-type" evidence="3">
    <location>
        <begin position="48"/>
        <end position="63"/>
    </location>
</feature>
<dbReference type="AlphaFoldDB" id="A0A8S1IWX1"/>
<dbReference type="OrthoDB" id="514078at2759"/>
<keyword evidence="1" id="KW-0479">Metal-binding</keyword>
<evidence type="ECO:0000256" key="1">
    <source>
        <dbReference type="PROSITE-ProRule" id="PRU00047"/>
    </source>
</evidence>
<organism evidence="4 5">
    <name type="scientific">Ostreobium quekettii</name>
    <dbReference type="NCBI Taxonomy" id="121088"/>
    <lineage>
        <taxon>Eukaryota</taxon>
        <taxon>Viridiplantae</taxon>
        <taxon>Chlorophyta</taxon>
        <taxon>core chlorophytes</taxon>
        <taxon>Ulvophyceae</taxon>
        <taxon>TCBD clade</taxon>
        <taxon>Bryopsidales</taxon>
        <taxon>Ostreobineae</taxon>
        <taxon>Ostreobiaceae</taxon>
        <taxon>Ostreobium</taxon>
    </lineage>
</organism>
<feature type="region of interest" description="Disordered" evidence="2">
    <location>
        <begin position="89"/>
        <end position="202"/>
    </location>
</feature>
<dbReference type="Gene3D" id="4.10.60.10">
    <property type="entry name" value="Zinc finger, CCHC-type"/>
    <property type="match status" value="1"/>
</dbReference>
<evidence type="ECO:0000259" key="3">
    <source>
        <dbReference type="PROSITE" id="PS50158"/>
    </source>
</evidence>
<evidence type="ECO:0000313" key="5">
    <source>
        <dbReference type="Proteomes" id="UP000708148"/>
    </source>
</evidence>
<dbReference type="PANTHER" id="PTHR46978:SF1">
    <property type="entry name" value="ZINC KNUCKLE (CCHC-TYPE) FAMILY PROTEIN"/>
    <property type="match status" value="1"/>
</dbReference>
<evidence type="ECO:0000256" key="2">
    <source>
        <dbReference type="SAM" id="MobiDB-lite"/>
    </source>
</evidence>
<keyword evidence="1" id="KW-0863">Zinc-finger</keyword>
<evidence type="ECO:0000313" key="4">
    <source>
        <dbReference type="EMBL" id="CAD7698387.1"/>
    </source>
</evidence>
<dbReference type="Pfam" id="PF00098">
    <property type="entry name" value="zf-CCHC"/>
    <property type="match status" value="1"/>
</dbReference>
<accession>A0A8S1IWX1</accession>
<dbReference type="PANTHER" id="PTHR46978">
    <property type="entry name" value="ZINC KNUCKLE (CCHC-TYPE) FAMILY PROTEIN"/>
    <property type="match status" value="1"/>
</dbReference>